<evidence type="ECO:0000313" key="3">
    <source>
        <dbReference type="EMBL" id="TYZ10025.1"/>
    </source>
</evidence>
<feature type="domain" description="DUF1990" evidence="2">
    <location>
        <begin position="40"/>
        <end position="201"/>
    </location>
</feature>
<dbReference type="AlphaFoldDB" id="A0A5D6V4G5"/>
<feature type="region of interest" description="Disordered" evidence="1">
    <location>
        <begin position="211"/>
        <end position="242"/>
    </location>
</feature>
<evidence type="ECO:0000259" key="2">
    <source>
        <dbReference type="Pfam" id="PF09348"/>
    </source>
</evidence>
<feature type="compositionally biased region" description="Low complexity" evidence="1">
    <location>
        <begin position="215"/>
        <end position="236"/>
    </location>
</feature>
<reference evidence="3 4" key="1">
    <citation type="submission" date="2019-08" db="EMBL/GenBank/DDBJ databases">
        <authorList>
            <person name="Seo M.-J."/>
        </authorList>
    </citation>
    <scope>NUCLEOTIDE SEQUENCE [LARGE SCALE GENOMIC DNA]</scope>
    <source>
        <strain evidence="3 4">KIGAM108</strain>
    </source>
</reference>
<protein>
    <submittedName>
        <fullName evidence="3">DUF1990 domain-containing protein</fullName>
    </submittedName>
</protein>
<sequence length="242" mass="27587">MSAPSKAPALWEQQQARLQAYENSAVNFDLTRVSEYTAENGWRIDDYEVELPQEAPGPPAPHGSWAAAQEVLRRYSFPPPNLITGIFVPDQPLEKRLMVLRAQFLGFSFWFGVRVGGVTDERRASPDGEEQVWGYNYRTLEGHFERGQIDFTIHKLLATGRVLFRIHAFSQVGQIRNPFYWIGFKLFGRMLQKRFARESMRRLQEQVAEIMRTGQTTPTAPATPVQAASESKAAQEQLDKAQ</sequence>
<keyword evidence="4" id="KW-1185">Reference proteome</keyword>
<evidence type="ECO:0000313" key="4">
    <source>
        <dbReference type="Proteomes" id="UP000322791"/>
    </source>
</evidence>
<dbReference type="InterPro" id="IPR018960">
    <property type="entry name" value="DUF1990"/>
</dbReference>
<dbReference type="Proteomes" id="UP000322791">
    <property type="component" value="Unassembled WGS sequence"/>
</dbReference>
<name>A0A5D6V4G5_9BACT</name>
<proteinExistence type="predicted"/>
<dbReference type="EMBL" id="VTHL01000008">
    <property type="protein sequence ID" value="TYZ10025.1"/>
    <property type="molecule type" value="Genomic_DNA"/>
</dbReference>
<comment type="caution">
    <text evidence="3">The sequence shown here is derived from an EMBL/GenBank/DDBJ whole genome shotgun (WGS) entry which is preliminary data.</text>
</comment>
<dbReference type="RefSeq" id="WP_149070700.1">
    <property type="nucleotide sequence ID" value="NZ_VTHL01000008.1"/>
</dbReference>
<organism evidence="3 4">
    <name type="scientific">Hymenobacter lutimineralis</name>
    <dbReference type="NCBI Taxonomy" id="2606448"/>
    <lineage>
        <taxon>Bacteria</taxon>
        <taxon>Pseudomonadati</taxon>
        <taxon>Bacteroidota</taxon>
        <taxon>Cytophagia</taxon>
        <taxon>Cytophagales</taxon>
        <taxon>Hymenobacteraceae</taxon>
        <taxon>Hymenobacter</taxon>
    </lineage>
</organism>
<gene>
    <name evidence="3" type="ORF">FY528_09160</name>
</gene>
<dbReference type="Pfam" id="PF09348">
    <property type="entry name" value="DUF1990"/>
    <property type="match status" value="1"/>
</dbReference>
<evidence type="ECO:0000256" key="1">
    <source>
        <dbReference type="SAM" id="MobiDB-lite"/>
    </source>
</evidence>
<accession>A0A5D6V4G5</accession>